<gene>
    <name evidence="1" type="ORF">C7K08_08670</name>
</gene>
<evidence type="ECO:0000313" key="1">
    <source>
        <dbReference type="EMBL" id="PSI01308.1"/>
    </source>
</evidence>
<dbReference type="Proteomes" id="UP000240206">
    <property type="component" value="Unassembled WGS sequence"/>
</dbReference>
<name>A0A2P7EDK0_9SYNE</name>
<evidence type="ECO:0000313" key="2">
    <source>
        <dbReference type="Proteomes" id="UP000240206"/>
    </source>
</evidence>
<organism evidence="1 2">
    <name type="scientific">Synechococcus lacustris str. Tous</name>
    <dbReference type="NCBI Taxonomy" id="1910958"/>
    <lineage>
        <taxon>Bacteria</taxon>
        <taxon>Bacillati</taxon>
        <taxon>Cyanobacteriota</taxon>
        <taxon>Cyanophyceae</taxon>
        <taxon>Synechococcales</taxon>
        <taxon>Synechococcaceae</taxon>
        <taxon>Synechococcus</taxon>
    </lineage>
</organism>
<accession>A0A2P7EDK0</accession>
<reference evidence="2" key="1">
    <citation type="submission" date="2018-03" db="EMBL/GenBank/DDBJ databases">
        <title>Ecological and genomic features of two cosmopolitan and abundant freshwater picocyanobacteria.</title>
        <authorList>
            <person name="Cabello-Yeves P.J."/>
            <person name="Picazo A."/>
            <person name="Camacho A."/>
            <person name="Callieri C."/>
            <person name="Rosselli R."/>
            <person name="Roda-Garcia J."/>
            <person name="Coutinho F.H."/>
            <person name="Rodriguez-Valera F."/>
        </authorList>
    </citation>
    <scope>NUCLEOTIDE SEQUENCE [LARGE SCALE GENOMIC DNA]</scope>
    <source>
        <strain evidence="2">Tous</strain>
    </source>
</reference>
<keyword evidence="2" id="KW-1185">Reference proteome</keyword>
<dbReference type="AlphaFoldDB" id="A0A2P7EDK0"/>
<dbReference type="EMBL" id="PXVC01000038">
    <property type="protein sequence ID" value="PSI01308.1"/>
    <property type="molecule type" value="Genomic_DNA"/>
</dbReference>
<feature type="non-terminal residue" evidence="1">
    <location>
        <position position="55"/>
    </location>
</feature>
<sequence>MTNFLRQKLNALIKPVLSAVLLILLTTGCVTTGLATAASSPWQTVPLSTSANPLD</sequence>
<protein>
    <submittedName>
        <fullName evidence="1">Photosystem II assembly protein</fullName>
    </submittedName>
</protein>
<comment type="caution">
    <text evidence="1">The sequence shown here is derived from an EMBL/GenBank/DDBJ whole genome shotgun (WGS) entry which is preliminary data.</text>
</comment>
<dbReference type="PROSITE" id="PS51257">
    <property type="entry name" value="PROKAR_LIPOPROTEIN"/>
    <property type="match status" value="1"/>
</dbReference>
<proteinExistence type="predicted"/>